<comment type="caution">
    <text evidence="1">The sequence shown here is derived from an EMBL/GenBank/DDBJ whole genome shotgun (WGS) entry which is preliminary data.</text>
</comment>
<organism evidence="1 2">
    <name type="scientific">Eragrostis curvula</name>
    <name type="common">weeping love grass</name>
    <dbReference type="NCBI Taxonomy" id="38414"/>
    <lineage>
        <taxon>Eukaryota</taxon>
        <taxon>Viridiplantae</taxon>
        <taxon>Streptophyta</taxon>
        <taxon>Embryophyta</taxon>
        <taxon>Tracheophyta</taxon>
        <taxon>Spermatophyta</taxon>
        <taxon>Magnoliopsida</taxon>
        <taxon>Liliopsida</taxon>
        <taxon>Poales</taxon>
        <taxon>Poaceae</taxon>
        <taxon>PACMAD clade</taxon>
        <taxon>Chloridoideae</taxon>
        <taxon>Eragrostideae</taxon>
        <taxon>Eragrostidinae</taxon>
        <taxon>Eragrostis</taxon>
    </lineage>
</organism>
<dbReference type="SUPFAM" id="SSF52540">
    <property type="entry name" value="P-loop containing nucleoside triphosphate hydrolases"/>
    <property type="match status" value="1"/>
</dbReference>
<name>A0A5J9VX41_9POAL</name>
<dbReference type="PANTHER" id="PTHR33377:SF50">
    <property type="entry name" value="NB-ARC DOMAIN-CONTAINING PROTEIN"/>
    <property type="match status" value="1"/>
</dbReference>
<keyword evidence="2" id="KW-1185">Reference proteome</keyword>
<evidence type="ECO:0000313" key="2">
    <source>
        <dbReference type="Proteomes" id="UP000324897"/>
    </source>
</evidence>
<accession>A0A5J9VX41</accession>
<gene>
    <name evidence="1" type="ORF">EJB05_13636</name>
</gene>
<dbReference type="InterPro" id="IPR027417">
    <property type="entry name" value="P-loop_NTPase"/>
</dbReference>
<reference evidence="1 2" key="1">
    <citation type="journal article" date="2019" name="Sci. Rep.">
        <title>A high-quality genome of Eragrostis curvula grass provides insights into Poaceae evolution and supports new strategies to enhance forage quality.</title>
        <authorList>
            <person name="Carballo J."/>
            <person name="Santos B.A.C.M."/>
            <person name="Zappacosta D."/>
            <person name="Garbus I."/>
            <person name="Selva J.P."/>
            <person name="Gallo C.A."/>
            <person name="Diaz A."/>
            <person name="Albertini E."/>
            <person name="Caccamo M."/>
            <person name="Echenique V."/>
        </authorList>
    </citation>
    <scope>NUCLEOTIDE SEQUENCE [LARGE SCALE GENOMIC DNA]</scope>
    <source>
        <strain evidence="2">cv. Victoria</strain>
        <tissue evidence="1">Leaf</tissue>
    </source>
</reference>
<protein>
    <recommendedName>
        <fullName evidence="3">Rx N-terminal domain-containing protein</fullName>
    </recommendedName>
</protein>
<dbReference type="Gramene" id="TVU40185">
    <property type="protein sequence ID" value="TVU40185"/>
    <property type="gene ID" value="EJB05_13636"/>
</dbReference>
<dbReference type="Gene3D" id="3.40.50.300">
    <property type="entry name" value="P-loop containing nucleotide triphosphate hydrolases"/>
    <property type="match status" value="1"/>
</dbReference>
<dbReference type="PANTHER" id="PTHR33377">
    <property type="entry name" value="OS10G0134700 PROTEIN-RELATED"/>
    <property type="match status" value="1"/>
</dbReference>
<sequence>MEVVFSAVISEIANRFISFLVEKYSKRIAPAMDDQMQHNLHRVLLRVGVIVEEAEGRIIRNQAMVYQLNILRKEMYRGYYTMDNFRSQANEEDKFKDHDVSQSFALSKFNPAKRLFFFSGHTHWANEVKQVTDNLNNIIVDMGEFITILKDCPPLYRPPYSMHLIVDNYMFGRQMEFDRIMNFLMIVEPPSSQGVGILPIVGPATAGKSTLVAHVSNDERVCNYFTKILFVTEDDLDKGLTTEGNGRLLAIIELTENIDEAALRRYLASATGHASVTKIIITSMSRKIMNFGTTQTLMLNFLPLEAYWYFFKVRTFGSADPNSETKLESTAMEISRDLYGSFSGSFISGSIISGLLQPRSCSLPNTLNINAQHWKMVHTFLKLLIKKTSTPTSLTAHDRANENKPVLRRRANNDEFRIYDFYHCSADGTIPKITVSDVAFGSVECEGRFEALAWMSRIPPYKNYIYACEVRKTQPKNLDC</sequence>
<feature type="non-terminal residue" evidence="1">
    <location>
        <position position="1"/>
    </location>
</feature>
<proteinExistence type="predicted"/>
<dbReference type="OrthoDB" id="720451at2759"/>
<evidence type="ECO:0008006" key="3">
    <source>
        <dbReference type="Google" id="ProtNLM"/>
    </source>
</evidence>
<dbReference type="Proteomes" id="UP000324897">
    <property type="component" value="Chromosome 4"/>
</dbReference>
<evidence type="ECO:0000313" key="1">
    <source>
        <dbReference type="EMBL" id="TVU40185.1"/>
    </source>
</evidence>
<dbReference type="EMBL" id="RWGY01000007">
    <property type="protein sequence ID" value="TVU40185.1"/>
    <property type="molecule type" value="Genomic_DNA"/>
</dbReference>
<dbReference type="AlphaFoldDB" id="A0A5J9VX41"/>